<evidence type="ECO:0000256" key="1">
    <source>
        <dbReference type="SAM" id="MobiDB-lite"/>
    </source>
</evidence>
<organism evidence="2">
    <name type="scientific">uncultured Solirubrobacteraceae bacterium</name>
    <dbReference type="NCBI Taxonomy" id="1162706"/>
    <lineage>
        <taxon>Bacteria</taxon>
        <taxon>Bacillati</taxon>
        <taxon>Actinomycetota</taxon>
        <taxon>Thermoleophilia</taxon>
        <taxon>Solirubrobacterales</taxon>
        <taxon>Solirubrobacteraceae</taxon>
        <taxon>environmental samples</taxon>
    </lineage>
</organism>
<sequence>ADGSRVDRRLLRPDRHRAADAGGARHHPRLRGGRRPRVGADRRADRVLGGGAPGVVARRSSADRARAAL</sequence>
<protein>
    <submittedName>
        <fullName evidence="2">Uncharacterized protein</fullName>
    </submittedName>
</protein>
<name>A0A6J4STY1_9ACTN</name>
<feature type="region of interest" description="Disordered" evidence="1">
    <location>
        <begin position="1"/>
        <end position="69"/>
    </location>
</feature>
<gene>
    <name evidence="2" type="ORF">AVDCRST_MAG30-2150</name>
</gene>
<feature type="compositionally biased region" description="Basic and acidic residues" evidence="1">
    <location>
        <begin position="60"/>
        <end position="69"/>
    </location>
</feature>
<feature type="non-terminal residue" evidence="2">
    <location>
        <position position="1"/>
    </location>
</feature>
<evidence type="ECO:0000313" key="2">
    <source>
        <dbReference type="EMBL" id="CAA9505083.1"/>
    </source>
</evidence>
<proteinExistence type="predicted"/>
<dbReference type="EMBL" id="CADCVS010000283">
    <property type="protein sequence ID" value="CAA9505083.1"/>
    <property type="molecule type" value="Genomic_DNA"/>
</dbReference>
<dbReference type="AlphaFoldDB" id="A0A6J4STY1"/>
<feature type="compositionally biased region" description="Basic residues" evidence="1">
    <location>
        <begin position="24"/>
        <end position="37"/>
    </location>
</feature>
<feature type="non-terminal residue" evidence="2">
    <location>
        <position position="69"/>
    </location>
</feature>
<accession>A0A6J4STY1</accession>
<reference evidence="2" key="1">
    <citation type="submission" date="2020-02" db="EMBL/GenBank/DDBJ databases">
        <authorList>
            <person name="Meier V. D."/>
        </authorList>
    </citation>
    <scope>NUCLEOTIDE SEQUENCE</scope>
    <source>
        <strain evidence="2">AVDCRST_MAG30</strain>
    </source>
</reference>
<feature type="compositionally biased region" description="Basic and acidic residues" evidence="1">
    <location>
        <begin position="1"/>
        <end position="19"/>
    </location>
</feature>